<dbReference type="EMBL" id="HE796942">
    <property type="protein sequence ID" value="CCL99618.1"/>
    <property type="molecule type" value="Genomic_DNA"/>
</dbReference>
<proteinExistence type="predicted"/>
<evidence type="ECO:0000313" key="3">
    <source>
        <dbReference type="Proteomes" id="UP000006352"/>
    </source>
</evidence>
<evidence type="ECO:0000256" key="1">
    <source>
        <dbReference type="SAM" id="MobiDB-lite"/>
    </source>
</evidence>
<dbReference type="OrthoDB" id="3220023at2759"/>
<feature type="region of interest" description="Disordered" evidence="1">
    <location>
        <begin position="1"/>
        <end position="73"/>
    </location>
</feature>
<dbReference type="RefSeq" id="XP_012178901.1">
    <property type="nucleotide sequence ID" value="XM_012323511.1"/>
</dbReference>
<name>J4G136_9APHY</name>
<dbReference type="CDD" id="cd09917">
    <property type="entry name" value="F-box_SF"/>
    <property type="match status" value="1"/>
</dbReference>
<reference evidence="2 3" key="1">
    <citation type="journal article" date="2012" name="Appl. Environ. Microbiol.">
        <title>Short-read sequencing for genomic analysis of the brown rot fungus Fibroporia radiculosa.</title>
        <authorList>
            <person name="Tang J.D."/>
            <person name="Perkins A.D."/>
            <person name="Sonstegard T.S."/>
            <person name="Schroeder S.G."/>
            <person name="Burgess S.C."/>
            <person name="Diehl S.V."/>
        </authorList>
    </citation>
    <scope>NUCLEOTIDE SEQUENCE [LARGE SCALE GENOMIC DNA]</scope>
    <source>
        <strain evidence="2 3">TFFH 294</strain>
    </source>
</reference>
<evidence type="ECO:0008006" key="4">
    <source>
        <dbReference type="Google" id="ProtNLM"/>
    </source>
</evidence>
<dbReference type="InterPro" id="IPR036047">
    <property type="entry name" value="F-box-like_dom_sf"/>
</dbReference>
<feature type="compositionally biased region" description="Polar residues" evidence="1">
    <location>
        <begin position="14"/>
        <end position="38"/>
    </location>
</feature>
<dbReference type="Proteomes" id="UP000006352">
    <property type="component" value="Unassembled WGS sequence"/>
</dbReference>
<organism evidence="2 3">
    <name type="scientific">Fibroporia radiculosa</name>
    <dbReference type="NCBI Taxonomy" id="599839"/>
    <lineage>
        <taxon>Eukaryota</taxon>
        <taxon>Fungi</taxon>
        <taxon>Dikarya</taxon>
        <taxon>Basidiomycota</taxon>
        <taxon>Agaricomycotina</taxon>
        <taxon>Agaricomycetes</taxon>
        <taxon>Polyporales</taxon>
        <taxon>Fibroporiaceae</taxon>
        <taxon>Fibroporia</taxon>
    </lineage>
</organism>
<feature type="compositionally biased region" description="Basic residues" evidence="1">
    <location>
        <begin position="52"/>
        <end position="64"/>
    </location>
</feature>
<dbReference type="AlphaFoldDB" id="J4G136"/>
<keyword evidence="3" id="KW-1185">Reference proteome</keyword>
<dbReference type="SUPFAM" id="SSF81383">
    <property type="entry name" value="F-box domain"/>
    <property type="match status" value="1"/>
</dbReference>
<protein>
    <recommendedName>
        <fullName evidence="4">F-box domain-containing protein</fullName>
    </recommendedName>
</protein>
<gene>
    <name evidence="2" type="ORF">FIBRA_01636</name>
</gene>
<sequence>MDSQNDTEIADIEPTSSSDTRASPTQTLSTPSASTCTGPSAAAIHVSAPARKPAKLAKRKHKHRNLGDSPPSYLDQTPLEILAEILSYCTSPRDILALARCSKLYCSTLVNNPATEFIWRKARARCVPEPIPHPTPNFTEASYAAFLFDKGKCEDLKDWLPRLESTNYAIGVPSLMVSPGKFWARDSDWKRAVDEWNKVQLIPERLDAYKREKAALTNKLPVIQEHCQRLLVWRDNRQARIKDITASNEVRAKTFANREGWRTYDLLSTSYNVLHTSKIHSLEVVTDQDFKLIRDTAEKEIIAIMEQRVRREKEAAYRQRRGDVEAHYNRLKSSEKKQVLPSLQEFRNLSVMKVLVNKSTSGDLGIANELKNSKLVDALLKDNIEKWVDGAKAALAGVLGFPGWKSASKKKLHPVERLTARFRCKKCDKVSKKYSEEGCLDFAGACEHVCPHLSTQQRAKETWSADRFEADVQAISTVEKILALHKIAAESPDSTTALLNSMVTCLACPAPISMNFRTATRHCRRHSEPQWSLEVGCVSNPLEIGVTGRLLKTSDDAVRQRALKIYGCRHCCAVPGAVEGAGGSATDASGSVEKRTARAAQKMVANKTRLYGFDGLKSHVKEKHGIICIGDEDFYQQKDNAAH</sequence>
<dbReference type="InParanoid" id="J4G136"/>
<evidence type="ECO:0000313" key="2">
    <source>
        <dbReference type="EMBL" id="CCL99618.1"/>
    </source>
</evidence>
<accession>J4G136</accession>
<dbReference type="HOGENOM" id="CLU_011993_0_0_1"/>
<dbReference type="GeneID" id="24094529"/>
<dbReference type="STRING" id="599839.J4G136"/>